<organism evidence="2 3">
    <name type="scientific">Apatococcus lobatus</name>
    <dbReference type="NCBI Taxonomy" id="904363"/>
    <lineage>
        <taxon>Eukaryota</taxon>
        <taxon>Viridiplantae</taxon>
        <taxon>Chlorophyta</taxon>
        <taxon>core chlorophytes</taxon>
        <taxon>Trebouxiophyceae</taxon>
        <taxon>Chlorellales</taxon>
        <taxon>Chlorellaceae</taxon>
        <taxon>Apatococcus</taxon>
    </lineage>
</organism>
<dbReference type="Pfam" id="PF03420">
    <property type="entry name" value="Peptidase_S77"/>
    <property type="match status" value="1"/>
</dbReference>
<protein>
    <submittedName>
        <fullName evidence="2">Uncharacterized protein</fullName>
    </submittedName>
</protein>
<feature type="compositionally biased region" description="Basic residues" evidence="1">
    <location>
        <begin position="277"/>
        <end position="287"/>
    </location>
</feature>
<evidence type="ECO:0000313" key="2">
    <source>
        <dbReference type="EMBL" id="KAK9842900.1"/>
    </source>
</evidence>
<comment type="caution">
    <text evidence="2">The sequence shown here is derived from an EMBL/GenBank/DDBJ whole genome shotgun (WGS) entry which is preliminary data.</text>
</comment>
<accession>A0AAW1SAT4</accession>
<sequence length="366" mass="40257">MPCCPVHLCCGGGLKRDSSDDPWLKPKTQGPKAEPAQPRSGKQRARQAQLSIRLNSGRLFLRGVLAASGRATSNGRVYPQDVLTRERRRYQECLVKLHKGLGELLHPSYDCESFSELHLSFISHQVVALWENGRQLHGIFEVLDTPAGQLVRDWYLRGGRLGASLRGSCSTTEHGINEIVGCDFELSTFDLVILPASPALMEPVMEVMALSPLNYSSQLLHLAAHAWPGVVPLFPCLNEALTQKVDMTDQQRSVLSSWFQTGESPSKDQDPLPGHSSSRKSSSRKSLARIMPQRSDRSLPDFSSTSLQKSHSLPGPVGCSSGGRLLGRPFPKWAPGPVVSTASDLCSRAQLLGEYVRELQRRPAFE</sequence>
<dbReference type="Proteomes" id="UP001438707">
    <property type="component" value="Unassembled WGS sequence"/>
</dbReference>
<evidence type="ECO:0000256" key="1">
    <source>
        <dbReference type="SAM" id="MobiDB-lite"/>
    </source>
</evidence>
<evidence type="ECO:0000313" key="3">
    <source>
        <dbReference type="Proteomes" id="UP001438707"/>
    </source>
</evidence>
<feature type="region of interest" description="Disordered" evidence="1">
    <location>
        <begin position="16"/>
        <end position="46"/>
    </location>
</feature>
<dbReference type="EMBL" id="JALJOS010000002">
    <property type="protein sequence ID" value="KAK9842900.1"/>
    <property type="molecule type" value="Genomic_DNA"/>
</dbReference>
<dbReference type="InterPro" id="IPR005082">
    <property type="entry name" value="Peptidase_U9_T4_prohead"/>
</dbReference>
<feature type="region of interest" description="Disordered" evidence="1">
    <location>
        <begin position="259"/>
        <end position="326"/>
    </location>
</feature>
<dbReference type="AlphaFoldDB" id="A0AAW1SAT4"/>
<reference evidence="2 3" key="1">
    <citation type="journal article" date="2024" name="Nat. Commun.">
        <title>Phylogenomics reveals the evolutionary origins of lichenization in chlorophyte algae.</title>
        <authorList>
            <person name="Puginier C."/>
            <person name="Libourel C."/>
            <person name="Otte J."/>
            <person name="Skaloud P."/>
            <person name="Haon M."/>
            <person name="Grisel S."/>
            <person name="Petersen M."/>
            <person name="Berrin J.G."/>
            <person name="Delaux P.M."/>
            <person name="Dal Grande F."/>
            <person name="Keller J."/>
        </authorList>
    </citation>
    <scope>NUCLEOTIDE SEQUENCE [LARGE SCALE GENOMIC DNA]</scope>
    <source>
        <strain evidence="2 3">SAG 2145</strain>
    </source>
</reference>
<gene>
    <name evidence="2" type="ORF">WJX74_004126</name>
</gene>
<name>A0AAW1SAT4_9CHLO</name>
<keyword evidence="3" id="KW-1185">Reference proteome</keyword>
<feature type="compositionally biased region" description="Polar residues" evidence="1">
    <location>
        <begin position="301"/>
        <end position="311"/>
    </location>
</feature>
<proteinExistence type="predicted"/>